<evidence type="ECO:0000256" key="3">
    <source>
        <dbReference type="ARBA" id="ARBA00022730"/>
    </source>
</evidence>
<dbReference type="PROSITE" id="PS00052">
    <property type="entry name" value="RIBOSOMAL_S7"/>
    <property type="match status" value="1"/>
</dbReference>
<reference evidence="11" key="1">
    <citation type="journal article" date="2014" name="Int. J. Syst. Evol. Microbiol.">
        <title>Complete genome sequence of Corynebacterium casei LMG S-19264T (=DSM 44701T), isolated from a smear-ripened cheese.</title>
        <authorList>
            <consortium name="US DOE Joint Genome Institute (JGI-PGF)"/>
            <person name="Walter F."/>
            <person name="Albersmeier A."/>
            <person name="Kalinowski J."/>
            <person name="Ruckert C."/>
        </authorList>
    </citation>
    <scope>NUCLEOTIDE SEQUENCE</scope>
    <source>
        <strain evidence="11">JCM 10088</strain>
    </source>
</reference>
<dbReference type="AlphaFoldDB" id="A0A830GY10"/>
<comment type="subunit">
    <text evidence="2 7 9">Part of the 30S ribosomal subunit.</text>
</comment>
<dbReference type="GO" id="GO:0015935">
    <property type="term" value="C:small ribosomal subunit"/>
    <property type="evidence" value="ECO:0007669"/>
    <property type="project" value="UniProtKB-UniRule"/>
</dbReference>
<evidence type="ECO:0000313" key="12">
    <source>
        <dbReference type="Proteomes" id="UP000610960"/>
    </source>
</evidence>
<dbReference type="SUPFAM" id="SSF47973">
    <property type="entry name" value="Ribosomal protein S7"/>
    <property type="match status" value="1"/>
</dbReference>
<proteinExistence type="inferred from homology"/>
<sequence>MSDQSQQLPKGTTVYQVSGAQIIEECPRAVRTLSDEPIKLFGKWTYEDVVIRDPGLRRYMCLKPMVLPHTEGRNQRRRFGKDRMPIVERLMNALLHPGKNAGKKHKVYGVVKRSFDIIYLSTGKNPIQVLVDAIVNSAPREEVTRVIYGGIAYPVAVDVTPARRLDTAIRWIAEGARGCSHNNPKPLEECLAEEIMAAAAGDLKSYAVKHRDDAERVAASAR</sequence>
<comment type="caution">
    <text evidence="11">The sequence shown here is derived from an EMBL/GenBank/DDBJ whole genome shotgun (WGS) entry which is preliminary data.</text>
</comment>
<protein>
    <recommendedName>
        <fullName evidence="7">Small ribosomal subunit protein uS7</fullName>
    </recommendedName>
</protein>
<keyword evidence="4 7" id="KW-0694">RNA-binding</keyword>
<dbReference type="InterPro" id="IPR005716">
    <property type="entry name" value="Ribosomal_uS7_euk/arc"/>
</dbReference>
<dbReference type="GO" id="GO:0006412">
    <property type="term" value="P:translation"/>
    <property type="evidence" value="ECO:0007669"/>
    <property type="project" value="UniProtKB-UniRule"/>
</dbReference>
<dbReference type="OrthoDB" id="45346at2157"/>
<evidence type="ECO:0000256" key="5">
    <source>
        <dbReference type="ARBA" id="ARBA00022980"/>
    </source>
</evidence>
<dbReference type="CDD" id="cd14867">
    <property type="entry name" value="uS7_Eukaryote"/>
    <property type="match status" value="1"/>
</dbReference>
<evidence type="ECO:0000259" key="10">
    <source>
        <dbReference type="Pfam" id="PF00177"/>
    </source>
</evidence>
<evidence type="ECO:0000256" key="2">
    <source>
        <dbReference type="ARBA" id="ARBA00011458"/>
    </source>
</evidence>
<dbReference type="GO" id="GO:0019843">
    <property type="term" value="F:rRNA binding"/>
    <property type="evidence" value="ECO:0007669"/>
    <property type="project" value="UniProtKB-UniRule"/>
</dbReference>
<keyword evidence="3 7" id="KW-0699">rRNA-binding</keyword>
<dbReference type="Pfam" id="PF00177">
    <property type="entry name" value="Ribosomal_S7"/>
    <property type="match status" value="1"/>
</dbReference>
<dbReference type="RefSeq" id="WP_188596981.1">
    <property type="nucleotide sequence ID" value="NZ_BMNL01000004.1"/>
</dbReference>
<dbReference type="InterPro" id="IPR023798">
    <property type="entry name" value="Ribosomal_uS7_dom"/>
</dbReference>
<comment type="function">
    <text evidence="7 9">One of the primary rRNA binding proteins, it binds directly to 16S rRNA where it nucleates assembly of the head domain of the 30S subunit. Is located at the subunit interface close to the decoding center.</text>
</comment>
<evidence type="ECO:0000256" key="4">
    <source>
        <dbReference type="ARBA" id="ARBA00022884"/>
    </source>
</evidence>
<organism evidence="11 12">
    <name type="scientific">Thermocladium modestius</name>
    <dbReference type="NCBI Taxonomy" id="62609"/>
    <lineage>
        <taxon>Archaea</taxon>
        <taxon>Thermoproteota</taxon>
        <taxon>Thermoprotei</taxon>
        <taxon>Thermoproteales</taxon>
        <taxon>Thermoproteaceae</taxon>
        <taxon>Thermocladium</taxon>
    </lineage>
</organism>
<evidence type="ECO:0000256" key="9">
    <source>
        <dbReference type="RuleBase" id="RU003621"/>
    </source>
</evidence>
<accession>A0A830GY10</accession>
<dbReference type="Gene3D" id="1.10.455.10">
    <property type="entry name" value="Ribosomal protein S7 domain"/>
    <property type="match status" value="1"/>
</dbReference>
<evidence type="ECO:0000256" key="8">
    <source>
        <dbReference type="RuleBase" id="RU003619"/>
    </source>
</evidence>
<dbReference type="PIRSF" id="PIRSF002122">
    <property type="entry name" value="RPS7p_RPS7a_RPS5e_RPS7o"/>
    <property type="match status" value="1"/>
</dbReference>
<dbReference type="InterPro" id="IPR026018">
    <property type="entry name" value="Ribosomal_uS7_arc"/>
</dbReference>
<gene>
    <name evidence="7" type="primary">rps7</name>
    <name evidence="11" type="ORF">GCM10007981_16990</name>
</gene>
<keyword evidence="5 7" id="KW-0689">Ribosomal protein</keyword>
<dbReference type="GO" id="GO:0003735">
    <property type="term" value="F:structural constituent of ribosome"/>
    <property type="evidence" value="ECO:0007669"/>
    <property type="project" value="UniProtKB-UniRule"/>
</dbReference>
<keyword evidence="6 7" id="KW-0687">Ribonucleoprotein</keyword>
<evidence type="ECO:0000256" key="1">
    <source>
        <dbReference type="ARBA" id="ARBA00007151"/>
    </source>
</evidence>
<comment type="similarity">
    <text evidence="1 7 8">Belongs to the universal ribosomal protein uS7 family.</text>
</comment>
<evidence type="ECO:0000256" key="6">
    <source>
        <dbReference type="ARBA" id="ARBA00023274"/>
    </source>
</evidence>
<reference evidence="11" key="2">
    <citation type="submission" date="2020-09" db="EMBL/GenBank/DDBJ databases">
        <authorList>
            <person name="Sun Q."/>
            <person name="Ohkuma M."/>
        </authorList>
    </citation>
    <scope>NUCLEOTIDE SEQUENCE</scope>
    <source>
        <strain evidence="11">JCM 10088</strain>
    </source>
</reference>
<feature type="domain" description="Small ribosomal subunit protein uS7" evidence="10">
    <location>
        <begin position="57"/>
        <end position="222"/>
    </location>
</feature>
<dbReference type="NCBIfam" id="NF003106">
    <property type="entry name" value="PRK04027.1"/>
    <property type="match status" value="1"/>
</dbReference>
<dbReference type="InterPro" id="IPR020606">
    <property type="entry name" value="Ribosomal_uS7_CS"/>
</dbReference>
<dbReference type="EMBL" id="BMNL01000004">
    <property type="protein sequence ID" value="GGP22137.1"/>
    <property type="molecule type" value="Genomic_DNA"/>
</dbReference>
<dbReference type="HAMAP" id="MF_00480_A">
    <property type="entry name" value="Ribosomal_uS7_A"/>
    <property type="match status" value="1"/>
</dbReference>
<dbReference type="InterPro" id="IPR036823">
    <property type="entry name" value="Ribosomal_uS7_dom_sf"/>
</dbReference>
<dbReference type="Proteomes" id="UP000610960">
    <property type="component" value="Unassembled WGS sequence"/>
</dbReference>
<keyword evidence="12" id="KW-1185">Reference proteome</keyword>
<dbReference type="PANTHER" id="PTHR11205">
    <property type="entry name" value="RIBOSOMAL PROTEIN S7"/>
    <property type="match status" value="1"/>
</dbReference>
<evidence type="ECO:0000256" key="7">
    <source>
        <dbReference type="HAMAP-Rule" id="MF_00480"/>
    </source>
</evidence>
<dbReference type="NCBIfam" id="TIGR01028">
    <property type="entry name" value="uS7_euk_arch"/>
    <property type="match status" value="1"/>
</dbReference>
<evidence type="ECO:0000313" key="11">
    <source>
        <dbReference type="EMBL" id="GGP22137.1"/>
    </source>
</evidence>
<dbReference type="InterPro" id="IPR000235">
    <property type="entry name" value="Ribosomal_uS7"/>
</dbReference>
<name>A0A830GY10_9CREN</name>